<protein>
    <recommendedName>
        <fullName evidence="7">Beta-glucosidase</fullName>
    </recommendedName>
</protein>
<keyword evidence="3" id="KW-0326">Glycosidase</keyword>
<dbReference type="AlphaFoldDB" id="A0AAV5J1Y3"/>
<dbReference type="PRINTS" id="PR00131">
    <property type="entry name" value="GLHYDRLASE1"/>
</dbReference>
<keyword evidence="6" id="KW-1185">Reference proteome</keyword>
<evidence type="ECO:0000256" key="4">
    <source>
        <dbReference type="RuleBase" id="RU003690"/>
    </source>
</evidence>
<proteinExistence type="inferred from homology"/>
<dbReference type="GO" id="GO:0005975">
    <property type="term" value="P:carbohydrate metabolic process"/>
    <property type="evidence" value="ECO:0007669"/>
    <property type="project" value="InterPro"/>
</dbReference>
<evidence type="ECO:0000256" key="2">
    <source>
        <dbReference type="ARBA" id="ARBA00022801"/>
    </source>
</evidence>
<accession>A0AAV5J1Y3</accession>
<dbReference type="Pfam" id="PF00232">
    <property type="entry name" value="Glyco_hydro_1"/>
    <property type="match status" value="1"/>
</dbReference>
<evidence type="ECO:0000256" key="1">
    <source>
        <dbReference type="ARBA" id="ARBA00010838"/>
    </source>
</evidence>
<dbReference type="GO" id="GO:0047782">
    <property type="term" value="F:coniferin beta-glucosidase activity"/>
    <property type="evidence" value="ECO:0007669"/>
    <property type="project" value="UniProtKB-ARBA"/>
</dbReference>
<gene>
    <name evidence="5" type="ORF">SLEP1_g17460</name>
</gene>
<dbReference type="FunFam" id="3.20.20.80:FF:000020">
    <property type="entry name" value="Beta-glucosidase 12"/>
    <property type="match status" value="1"/>
</dbReference>
<sequence length="471" mass="54422">MHMKRLPQFAYPAFSRCLCLRGQCVVTFGLDLDRIEDGSNLDTGIDSYRRYKEDILDIKKIGADTLRFSISWTRILPNGSLSGGINQEGINHYNSFIDELLKQGITPFVTLLHFDWPEALERKYGGFLDSSILDDFKHYVEICFKTFGDRVKNWITINEPLIIAKHGYDWGLAPPTRCSNRNLCVAGNSSTEPYIAAHNFLLAHATAVRLYREKFQAEQGGQIGLSLVGQYYVPYSDSVLDKKAARRAMDFELGWFMEPLVYGEYPSIMRKLVKQRLPTFTEKEKKLVKGSFDFIGINYYTTRYAKSIPFDPKAPPVSYSADHFLNETAEKDGALIGPNPGGSKFIYIYPTGLKKLLKFMKKHYQNPKIYITENGTVERRHDSIPIDQVLNDQHRIDFISQHLHQIRLAIKSGVDVKGYIHWSLFDDFEWTEGYNVRFGLYYTDYRNNLRRIPKKSAKWYHDFIKGDEDQA</sequence>
<name>A0AAV5J1Y3_9ROSI</name>
<evidence type="ECO:0000256" key="3">
    <source>
        <dbReference type="ARBA" id="ARBA00023295"/>
    </source>
</evidence>
<evidence type="ECO:0000313" key="6">
    <source>
        <dbReference type="Proteomes" id="UP001054252"/>
    </source>
</evidence>
<dbReference type="EMBL" id="BPVZ01000023">
    <property type="protein sequence ID" value="GKV05448.1"/>
    <property type="molecule type" value="Genomic_DNA"/>
</dbReference>
<comment type="caution">
    <text evidence="5">The sequence shown here is derived from an EMBL/GenBank/DDBJ whole genome shotgun (WGS) entry which is preliminary data.</text>
</comment>
<evidence type="ECO:0008006" key="7">
    <source>
        <dbReference type="Google" id="ProtNLM"/>
    </source>
</evidence>
<dbReference type="PANTHER" id="PTHR10353:SF154">
    <property type="entry name" value="BETA-GLUCOSIDASE 9-RELATED"/>
    <property type="match status" value="1"/>
</dbReference>
<organism evidence="5 6">
    <name type="scientific">Rubroshorea leprosula</name>
    <dbReference type="NCBI Taxonomy" id="152421"/>
    <lineage>
        <taxon>Eukaryota</taxon>
        <taxon>Viridiplantae</taxon>
        <taxon>Streptophyta</taxon>
        <taxon>Embryophyta</taxon>
        <taxon>Tracheophyta</taxon>
        <taxon>Spermatophyta</taxon>
        <taxon>Magnoliopsida</taxon>
        <taxon>eudicotyledons</taxon>
        <taxon>Gunneridae</taxon>
        <taxon>Pentapetalae</taxon>
        <taxon>rosids</taxon>
        <taxon>malvids</taxon>
        <taxon>Malvales</taxon>
        <taxon>Dipterocarpaceae</taxon>
        <taxon>Rubroshorea</taxon>
    </lineage>
</organism>
<dbReference type="PANTHER" id="PTHR10353">
    <property type="entry name" value="GLYCOSYL HYDROLASE"/>
    <property type="match status" value="1"/>
</dbReference>
<dbReference type="InterPro" id="IPR001360">
    <property type="entry name" value="Glyco_hydro_1"/>
</dbReference>
<dbReference type="Proteomes" id="UP001054252">
    <property type="component" value="Unassembled WGS sequence"/>
</dbReference>
<reference evidence="5 6" key="1">
    <citation type="journal article" date="2021" name="Commun. Biol.">
        <title>The genome of Shorea leprosula (Dipterocarpaceae) highlights the ecological relevance of drought in aseasonal tropical rainforests.</title>
        <authorList>
            <person name="Ng K.K.S."/>
            <person name="Kobayashi M.J."/>
            <person name="Fawcett J.A."/>
            <person name="Hatakeyama M."/>
            <person name="Paape T."/>
            <person name="Ng C.H."/>
            <person name="Ang C.C."/>
            <person name="Tnah L.H."/>
            <person name="Lee C.T."/>
            <person name="Nishiyama T."/>
            <person name="Sese J."/>
            <person name="O'Brien M.J."/>
            <person name="Copetti D."/>
            <person name="Mohd Noor M.I."/>
            <person name="Ong R.C."/>
            <person name="Putra M."/>
            <person name="Sireger I.Z."/>
            <person name="Indrioko S."/>
            <person name="Kosugi Y."/>
            <person name="Izuno A."/>
            <person name="Isagi Y."/>
            <person name="Lee S.L."/>
            <person name="Shimizu K.K."/>
        </authorList>
    </citation>
    <scope>NUCLEOTIDE SEQUENCE [LARGE SCALE GENOMIC DNA]</scope>
    <source>
        <strain evidence="5">214</strain>
    </source>
</reference>
<dbReference type="Gene3D" id="3.20.20.80">
    <property type="entry name" value="Glycosidases"/>
    <property type="match status" value="1"/>
</dbReference>
<dbReference type="SUPFAM" id="SSF51445">
    <property type="entry name" value="(Trans)glycosidases"/>
    <property type="match status" value="1"/>
</dbReference>
<keyword evidence="2" id="KW-0378">Hydrolase</keyword>
<evidence type="ECO:0000313" key="5">
    <source>
        <dbReference type="EMBL" id="GKV05448.1"/>
    </source>
</evidence>
<dbReference type="InterPro" id="IPR017853">
    <property type="entry name" value="GH"/>
</dbReference>
<comment type="similarity">
    <text evidence="1 4">Belongs to the glycosyl hydrolase 1 family.</text>
</comment>